<evidence type="ECO:0000313" key="1">
    <source>
        <dbReference type="EMBL" id="AKN37497.1"/>
    </source>
</evidence>
<name>A0A0H3ZSQ3_VIBSP</name>
<sequence>MSKYDVDKIFRNLSTVNEITESLKNLIRVSLTTMNLWAFLV</sequence>
<dbReference type="EMBL" id="KP795538">
    <property type="protein sequence ID" value="AKN37497.1"/>
    <property type="molecule type" value="Genomic_DNA"/>
</dbReference>
<accession>A0A0H3ZSQ3</accession>
<reference evidence="1" key="1">
    <citation type="journal article" date="2015" name="MBio">
        <title>Eco-Evolutionary Dynamics of Episomes among Ecologically Cohesive Bacterial Populations.</title>
        <authorList>
            <person name="Xue H."/>
            <person name="Cordero O.X."/>
            <person name="Camas F.M."/>
            <person name="Trimble W."/>
            <person name="Meyer F."/>
            <person name="Guglielmini J."/>
            <person name="Rocha E.P."/>
            <person name="Polz M.F."/>
        </authorList>
    </citation>
    <scope>NUCLEOTIDE SEQUENCE</scope>
    <source>
        <strain evidence="1">5S_214</strain>
    </source>
</reference>
<dbReference type="AlphaFoldDB" id="A0A0H3ZSQ3"/>
<protein>
    <submittedName>
        <fullName evidence="1">Uncharacterized protein</fullName>
    </submittedName>
</protein>
<proteinExistence type="predicted"/>
<organism evidence="1">
    <name type="scientific">Vibrio splendidus</name>
    <dbReference type="NCBI Taxonomy" id="29497"/>
    <lineage>
        <taxon>Bacteria</taxon>
        <taxon>Pseudomonadati</taxon>
        <taxon>Pseudomonadota</taxon>
        <taxon>Gammaproteobacteria</taxon>
        <taxon>Vibrionales</taxon>
        <taxon>Vibrionaceae</taxon>
        <taxon>Vibrio</taxon>
    </lineage>
</organism>